<protein>
    <submittedName>
        <fullName evidence="1">Uncharacterized protein</fullName>
    </submittedName>
</protein>
<reference evidence="1 2" key="1">
    <citation type="submission" date="2022-03" db="EMBL/GenBank/DDBJ databases">
        <authorList>
            <person name="Macdonald S."/>
            <person name="Ahmed S."/>
            <person name="Newling K."/>
        </authorList>
    </citation>
    <scope>NUCLEOTIDE SEQUENCE [LARGE SCALE GENOMIC DNA]</scope>
</reference>
<dbReference type="Proteomes" id="UP001642260">
    <property type="component" value="Unassembled WGS sequence"/>
</dbReference>
<evidence type="ECO:0000313" key="1">
    <source>
        <dbReference type="EMBL" id="CAH8392371.1"/>
    </source>
</evidence>
<accession>A0ABC8MAU6</accession>
<organism evidence="1 2">
    <name type="scientific">Eruca vesicaria subsp. sativa</name>
    <name type="common">Garden rocket</name>
    <name type="synonym">Eruca sativa</name>
    <dbReference type="NCBI Taxonomy" id="29727"/>
    <lineage>
        <taxon>Eukaryota</taxon>
        <taxon>Viridiplantae</taxon>
        <taxon>Streptophyta</taxon>
        <taxon>Embryophyta</taxon>
        <taxon>Tracheophyta</taxon>
        <taxon>Spermatophyta</taxon>
        <taxon>Magnoliopsida</taxon>
        <taxon>eudicotyledons</taxon>
        <taxon>Gunneridae</taxon>
        <taxon>Pentapetalae</taxon>
        <taxon>rosids</taxon>
        <taxon>malvids</taxon>
        <taxon>Brassicales</taxon>
        <taxon>Brassicaceae</taxon>
        <taxon>Brassiceae</taxon>
        <taxon>Eruca</taxon>
    </lineage>
</organism>
<proteinExistence type="predicted"/>
<name>A0ABC8MAU6_ERUVS</name>
<gene>
    <name evidence="1" type="ORF">ERUC_LOCUS44854</name>
</gene>
<keyword evidence="2" id="KW-1185">Reference proteome</keyword>
<sequence length="111" mass="12793">MLPSLSASTQGFFSISKKETWSMEISLIVAVQKLVDEEFQGIRHLRTSTLHKKIANARHDFVKLSGSEDKLFLFESRKSTCCGMETLESWRPARRMLNVLKVTKWVDCQNE</sequence>
<dbReference type="AlphaFoldDB" id="A0ABC8MAU6"/>
<dbReference type="EMBL" id="CAKOAT010995557">
    <property type="protein sequence ID" value="CAH8392371.1"/>
    <property type="molecule type" value="Genomic_DNA"/>
</dbReference>
<comment type="caution">
    <text evidence="1">The sequence shown here is derived from an EMBL/GenBank/DDBJ whole genome shotgun (WGS) entry which is preliminary data.</text>
</comment>
<evidence type="ECO:0000313" key="2">
    <source>
        <dbReference type="Proteomes" id="UP001642260"/>
    </source>
</evidence>